<protein>
    <submittedName>
        <fullName evidence="3">Scabrous protein</fullName>
    </submittedName>
</protein>
<dbReference type="AlphaFoldDB" id="E9HJV2"/>
<keyword evidence="4" id="KW-1185">Reference proteome</keyword>
<gene>
    <name evidence="3" type="ORF">DAPPUDRAFT_114980</name>
</gene>
<dbReference type="InterPro" id="IPR050373">
    <property type="entry name" value="Fibrinogen_C-term_domain"/>
</dbReference>
<dbReference type="Gene3D" id="3.90.215.10">
    <property type="entry name" value="Gamma Fibrinogen, chain A, domain 1"/>
    <property type="match status" value="1"/>
</dbReference>
<dbReference type="InterPro" id="IPR014716">
    <property type="entry name" value="Fibrinogen_a/b/g_C_1"/>
</dbReference>
<dbReference type="CDD" id="cd00087">
    <property type="entry name" value="FReD"/>
    <property type="match status" value="1"/>
</dbReference>
<dbReference type="KEGG" id="dpx:DAPPUDRAFT_114980"/>
<dbReference type="EMBL" id="GL732664">
    <property type="protein sequence ID" value="EFX68003.1"/>
    <property type="molecule type" value="Genomic_DNA"/>
</dbReference>
<dbReference type="OrthoDB" id="6425181at2759"/>
<evidence type="ECO:0000313" key="4">
    <source>
        <dbReference type="Proteomes" id="UP000000305"/>
    </source>
</evidence>
<organism evidence="3 4">
    <name type="scientific">Daphnia pulex</name>
    <name type="common">Water flea</name>
    <dbReference type="NCBI Taxonomy" id="6669"/>
    <lineage>
        <taxon>Eukaryota</taxon>
        <taxon>Metazoa</taxon>
        <taxon>Ecdysozoa</taxon>
        <taxon>Arthropoda</taxon>
        <taxon>Crustacea</taxon>
        <taxon>Branchiopoda</taxon>
        <taxon>Diplostraca</taxon>
        <taxon>Cladocera</taxon>
        <taxon>Anomopoda</taxon>
        <taxon>Daphniidae</taxon>
        <taxon>Daphnia</taxon>
    </lineage>
</organism>
<dbReference type="SMART" id="SM00186">
    <property type="entry name" value="FBG"/>
    <property type="match status" value="1"/>
</dbReference>
<dbReference type="FunCoup" id="E9HJV2">
    <property type="interactions" value="2"/>
</dbReference>
<dbReference type="GO" id="GO:0005615">
    <property type="term" value="C:extracellular space"/>
    <property type="evidence" value="ECO:0000318"/>
    <property type="project" value="GO_Central"/>
</dbReference>
<evidence type="ECO:0000256" key="1">
    <source>
        <dbReference type="SAM" id="Coils"/>
    </source>
</evidence>
<dbReference type="OMA" id="WHADYAT"/>
<dbReference type="NCBIfam" id="NF040941">
    <property type="entry name" value="GGGWT_bact"/>
    <property type="match status" value="1"/>
</dbReference>
<dbReference type="PROSITE" id="PS51406">
    <property type="entry name" value="FIBRINOGEN_C_2"/>
    <property type="match status" value="1"/>
</dbReference>
<proteinExistence type="predicted"/>
<dbReference type="Proteomes" id="UP000000305">
    <property type="component" value="Unassembled WGS sequence"/>
</dbReference>
<evidence type="ECO:0000259" key="2">
    <source>
        <dbReference type="PROSITE" id="PS51406"/>
    </source>
</evidence>
<dbReference type="PANTHER" id="PTHR19143">
    <property type="entry name" value="FIBRINOGEN/TENASCIN/ANGIOPOEITIN"/>
    <property type="match status" value="1"/>
</dbReference>
<dbReference type="InParanoid" id="E9HJV2"/>
<dbReference type="Pfam" id="PF00147">
    <property type="entry name" value="Fibrinogen_C"/>
    <property type="match status" value="1"/>
</dbReference>
<reference evidence="3 4" key="1">
    <citation type="journal article" date="2011" name="Science">
        <title>The ecoresponsive genome of Daphnia pulex.</title>
        <authorList>
            <person name="Colbourne J.K."/>
            <person name="Pfrender M.E."/>
            <person name="Gilbert D."/>
            <person name="Thomas W.K."/>
            <person name="Tucker A."/>
            <person name="Oakley T.H."/>
            <person name="Tokishita S."/>
            <person name="Aerts A."/>
            <person name="Arnold G.J."/>
            <person name="Basu M.K."/>
            <person name="Bauer D.J."/>
            <person name="Caceres C.E."/>
            <person name="Carmel L."/>
            <person name="Casola C."/>
            <person name="Choi J.H."/>
            <person name="Detter J.C."/>
            <person name="Dong Q."/>
            <person name="Dusheyko S."/>
            <person name="Eads B.D."/>
            <person name="Frohlich T."/>
            <person name="Geiler-Samerotte K.A."/>
            <person name="Gerlach D."/>
            <person name="Hatcher P."/>
            <person name="Jogdeo S."/>
            <person name="Krijgsveld J."/>
            <person name="Kriventseva E.V."/>
            <person name="Kultz D."/>
            <person name="Laforsch C."/>
            <person name="Lindquist E."/>
            <person name="Lopez J."/>
            <person name="Manak J.R."/>
            <person name="Muller J."/>
            <person name="Pangilinan J."/>
            <person name="Patwardhan R.P."/>
            <person name="Pitluck S."/>
            <person name="Pritham E.J."/>
            <person name="Rechtsteiner A."/>
            <person name="Rho M."/>
            <person name="Rogozin I.B."/>
            <person name="Sakarya O."/>
            <person name="Salamov A."/>
            <person name="Schaack S."/>
            <person name="Shapiro H."/>
            <person name="Shiga Y."/>
            <person name="Skalitzky C."/>
            <person name="Smith Z."/>
            <person name="Souvorov A."/>
            <person name="Sung W."/>
            <person name="Tang Z."/>
            <person name="Tsuchiya D."/>
            <person name="Tu H."/>
            <person name="Vos H."/>
            <person name="Wang M."/>
            <person name="Wolf Y.I."/>
            <person name="Yamagata H."/>
            <person name="Yamada T."/>
            <person name="Ye Y."/>
            <person name="Shaw J.R."/>
            <person name="Andrews J."/>
            <person name="Crease T.J."/>
            <person name="Tang H."/>
            <person name="Lucas S.M."/>
            <person name="Robertson H.M."/>
            <person name="Bork P."/>
            <person name="Koonin E.V."/>
            <person name="Zdobnov E.M."/>
            <person name="Grigoriev I.V."/>
            <person name="Lynch M."/>
            <person name="Boore J.L."/>
        </authorList>
    </citation>
    <scope>NUCLEOTIDE SEQUENCE [LARGE SCALE GENOMIC DNA]</scope>
</reference>
<dbReference type="eggNOG" id="KOG2579">
    <property type="taxonomic scope" value="Eukaryota"/>
</dbReference>
<dbReference type="InterPro" id="IPR036056">
    <property type="entry name" value="Fibrinogen-like_C"/>
</dbReference>
<feature type="domain" description="Fibrinogen C-terminal" evidence="2">
    <location>
        <begin position="246"/>
        <end position="453"/>
    </location>
</feature>
<dbReference type="STRING" id="6669.E9HJV2"/>
<dbReference type="SUPFAM" id="SSF56496">
    <property type="entry name" value="Fibrinogen C-terminal domain-like"/>
    <property type="match status" value="1"/>
</dbReference>
<keyword evidence="1" id="KW-0175">Coiled coil</keyword>
<dbReference type="HOGENOM" id="CLU_021665_1_0_1"/>
<feature type="coiled-coil region" evidence="1">
    <location>
        <begin position="119"/>
        <end position="146"/>
    </location>
</feature>
<dbReference type="InterPro" id="IPR002181">
    <property type="entry name" value="Fibrinogen_a/b/g_C_dom"/>
</dbReference>
<name>E9HJV2_DAPPU</name>
<dbReference type="PANTHER" id="PTHR19143:SF444">
    <property type="entry name" value="PROTEIN SCABROUS"/>
    <property type="match status" value="1"/>
</dbReference>
<accession>E9HJV2</accession>
<evidence type="ECO:0000313" key="3">
    <source>
        <dbReference type="EMBL" id="EFX68003.1"/>
    </source>
</evidence>
<sequence>MADIRLEMQLSHKMLAMADSEHEEPVVNMLKTKKNQRRRTRSVIIDDDQQTDEETNRLSTMATTATDTSVQPRQHHRIRHHRSELKHQVHTLRKMVKTLAGEQHDLQKQMVQSSTLQLFEAMERLEERYDDNIGELQREVAKLEYNDGQLTSTVHTLKEDQGEQSELVKSMRATTTLLQEQVQADQIRSALLLAKLTNNTLAMMNQSHGQQVQNWRFAQIEQSIQSAQSIDSLKQSLAHLEHEYNNLAHNLPHDCRDVSSTGVNYILPRESSEVVKVYCDQETSGGGWTVIQRRSDGKEDFNRNWAAYKTGFGSVMGEFWLGNDNLHRLTEDNTTMLRVDLWDIYGQYWWAEYDSFVVGSENEGYSVQFHGYTGNASDAMASYHQSMKFSTRDNDQDLSNTNCADSYQGGWWYSHCQHVNINGKYALGLTWYDSLENEWIALAKVEMKVRDKRIFNQPATTTTTAASVDSTVPSVH</sequence>